<dbReference type="SUPFAM" id="SSF56954">
    <property type="entry name" value="Outer membrane efflux proteins (OEP)"/>
    <property type="match status" value="1"/>
</dbReference>
<dbReference type="EMBL" id="PDKK01000023">
    <property type="protein sequence ID" value="RXK01391.1"/>
    <property type="molecule type" value="Genomic_DNA"/>
</dbReference>
<organism evidence="1 2">
    <name type="scientific">Halarcobacter ebronensis</name>
    <dbReference type="NCBI Taxonomy" id="1462615"/>
    <lineage>
        <taxon>Bacteria</taxon>
        <taxon>Pseudomonadati</taxon>
        <taxon>Campylobacterota</taxon>
        <taxon>Epsilonproteobacteria</taxon>
        <taxon>Campylobacterales</taxon>
        <taxon>Arcobacteraceae</taxon>
        <taxon>Halarcobacter</taxon>
    </lineage>
</organism>
<evidence type="ECO:0000313" key="2">
    <source>
        <dbReference type="Proteomes" id="UP000289758"/>
    </source>
</evidence>
<accession>A0A4Q1AIA9</accession>
<dbReference type="AlphaFoldDB" id="A0A4Q1AIA9"/>
<dbReference type="Proteomes" id="UP000289758">
    <property type="component" value="Unassembled WGS sequence"/>
</dbReference>
<comment type="caution">
    <text evidence="1">The sequence shown here is derived from an EMBL/GenBank/DDBJ whole genome shotgun (WGS) entry which is preliminary data.</text>
</comment>
<protein>
    <recommendedName>
        <fullName evidence="3">Transporter</fullName>
    </recommendedName>
</protein>
<dbReference type="GO" id="GO:0015562">
    <property type="term" value="F:efflux transmembrane transporter activity"/>
    <property type="evidence" value="ECO:0007669"/>
    <property type="project" value="InterPro"/>
</dbReference>
<dbReference type="Gene3D" id="1.20.1600.10">
    <property type="entry name" value="Outer membrane efflux proteins (OEP)"/>
    <property type="match status" value="1"/>
</dbReference>
<dbReference type="PANTHER" id="PTHR30203">
    <property type="entry name" value="OUTER MEMBRANE CATION EFFLUX PROTEIN"/>
    <property type="match status" value="1"/>
</dbReference>
<dbReference type="OrthoDB" id="5372263at2"/>
<gene>
    <name evidence="1" type="ORF">CRV07_15040</name>
</gene>
<dbReference type="PANTHER" id="PTHR30203:SF30">
    <property type="entry name" value="OUTER MEMBRANE PROTEIN-RELATED"/>
    <property type="match status" value="1"/>
</dbReference>
<sequence length="395" mass="46082">MHFQKSAKIVFFTIFCPLFLFSQENKVDEKILSDDRLKLFDYSKKQNEESSSKLRKDWINPITFSYEKSKSDTNDTLKSAINISQPIFKSGGIYSAIKYANATFDYTKYDIEQQRKELIKEATTMLFNLHILDLNIKKNELLLKNAQIDVFTKKEQVLNGFIDTSTLDNAILDANVIKNNLADLYYEKDELVNNFENIASGEYTSFELPFLNLVDEQSFLKRNLELSKAKANVTKNDYFSDMTVAKYLPTVSFEANHTQYHQDKKEKLSNENIYSYGLSVSMPFDIRALNDIEVEKINYLSSKLNLKNSELEEKNYYKTKLSKLKMLENKKKIAQDDYKLYDSLLQVIVEEKNAELKTQSDVDILQNSQKIKSIELKIYELEKQIELLELYSKIS</sequence>
<name>A0A4Q1AIA9_9BACT</name>
<evidence type="ECO:0008006" key="3">
    <source>
        <dbReference type="Google" id="ProtNLM"/>
    </source>
</evidence>
<reference evidence="1 2" key="1">
    <citation type="submission" date="2017-10" db="EMBL/GenBank/DDBJ databases">
        <title>Genomics of the genus Arcobacter.</title>
        <authorList>
            <person name="Perez-Cataluna A."/>
            <person name="Figueras M.J."/>
        </authorList>
    </citation>
    <scope>NUCLEOTIDE SEQUENCE [LARGE SCALE GENOMIC DNA]</scope>
    <source>
        <strain evidence="1 2">CECT 8441</strain>
    </source>
</reference>
<proteinExistence type="predicted"/>
<keyword evidence="2" id="KW-1185">Reference proteome</keyword>
<dbReference type="RefSeq" id="WP_129088416.1">
    <property type="nucleotide sequence ID" value="NZ_CP053836.1"/>
</dbReference>
<evidence type="ECO:0000313" key="1">
    <source>
        <dbReference type="EMBL" id="RXK01391.1"/>
    </source>
</evidence>
<dbReference type="InterPro" id="IPR010131">
    <property type="entry name" value="MdtP/NodT-like"/>
</dbReference>